<name>A0A8G1ZDM3_9SPHN</name>
<proteinExistence type="predicted"/>
<dbReference type="AlphaFoldDB" id="A0A8G1ZDM3"/>
<dbReference type="Proteomes" id="UP000291572">
    <property type="component" value="Unassembled WGS sequence"/>
</dbReference>
<keyword evidence="1" id="KW-1133">Transmembrane helix</keyword>
<evidence type="ECO:0000313" key="2">
    <source>
        <dbReference type="EMBL" id="RYM08394.1"/>
    </source>
</evidence>
<accession>A0A8G1ZDM3</accession>
<gene>
    <name evidence="2" type="ORF">EWH12_16745</name>
</gene>
<feature type="transmembrane region" description="Helical" evidence="1">
    <location>
        <begin position="55"/>
        <end position="77"/>
    </location>
</feature>
<evidence type="ECO:0000313" key="3">
    <source>
        <dbReference type="Proteomes" id="UP000291572"/>
    </source>
</evidence>
<keyword evidence="1" id="KW-0472">Membrane</keyword>
<dbReference type="RefSeq" id="WP_129927287.1">
    <property type="nucleotide sequence ID" value="NZ_SEOO01000033.1"/>
</dbReference>
<reference evidence="2 3" key="1">
    <citation type="submission" date="2019-02" db="EMBL/GenBank/DDBJ databases">
        <authorList>
            <person name="Feng G."/>
        </authorList>
    </citation>
    <scope>NUCLEOTIDE SEQUENCE [LARGE SCALE GENOMIC DNA]</scope>
    <source>
        <strain evidence="2 3">CCTCC AB 2011146</strain>
    </source>
</reference>
<feature type="transmembrane region" description="Helical" evidence="1">
    <location>
        <begin position="83"/>
        <end position="102"/>
    </location>
</feature>
<evidence type="ECO:0000256" key="1">
    <source>
        <dbReference type="SAM" id="Phobius"/>
    </source>
</evidence>
<organism evidence="2 3">
    <name type="scientific">Sphingobium cupriresistens</name>
    <dbReference type="NCBI Taxonomy" id="1132417"/>
    <lineage>
        <taxon>Bacteria</taxon>
        <taxon>Pseudomonadati</taxon>
        <taxon>Pseudomonadota</taxon>
        <taxon>Alphaproteobacteria</taxon>
        <taxon>Sphingomonadales</taxon>
        <taxon>Sphingomonadaceae</taxon>
        <taxon>Sphingobium</taxon>
    </lineage>
</organism>
<dbReference type="EMBL" id="SEOO01000033">
    <property type="protein sequence ID" value="RYM08394.1"/>
    <property type="molecule type" value="Genomic_DNA"/>
</dbReference>
<sequence>MQEQLPLRPAEFVKIRDGFIAFLRQPTGTSLQAIIPADVIDAMASAAKRGRKRRLWLDFVRLAAALAVLVAIVLILAPDPIKTGIGVPLLLGAGTVFILAHFRTKVRDELEIEDIVAEPNEALQRDLRALAEFRNLIASGDISCAEMLPDGTLKPLVPKALRAFVADHGALFVLSRDQALWHCTPHRPIPMSELRVKLAGRVASALVTSRTLLDTLDRNLFDRRVEWLLSHANEPRARSFREAIQIIVALRRPELDRLTFEGKKEILRAEGISDSRLEKIHAGVYPAFNSFLRSLPMHEWSCPRRWCRNRQSTAGSGSGSGQAARAGRLTMGLWLTAPIVS</sequence>
<protein>
    <submittedName>
        <fullName evidence="2">Uncharacterized protein</fullName>
    </submittedName>
</protein>
<dbReference type="OrthoDB" id="7594282at2"/>
<keyword evidence="1" id="KW-0812">Transmembrane</keyword>
<feature type="non-terminal residue" evidence="2">
    <location>
        <position position="341"/>
    </location>
</feature>
<comment type="caution">
    <text evidence="2">The sequence shown here is derived from an EMBL/GenBank/DDBJ whole genome shotgun (WGS) entry which is preliminary data.</text>
</comment>